<dbReference type="GO" id="GO:0008270">
    <property type="term" value="F:zinc ion binding"/>
    <property type="evidence" value="ECO:0007669"/>
    <property type="project" value="UniProtKB-KW"/>
</dbReference>
<dbReference type="OrthoDB" id="3243659at2759"/>
<dbReference type="InterPro" id="IPR012337">
    <property type="entry name" value="RNaseH-like_sf"/>
</dbReference>
<gene>
    <name evidence="6" type="ORF">VP01_326g4</name>
</gene>
<dbReference type="InterPro" id="IPR052035">
    <property type="entry name" value="ZnF_BED_domain_contain"/>
</dbReference>
<organism evidence="6 7">
    <name type="scientific">Puccinia sorghi</name>
    <dbReference type="NCBI Taxonomy" id="27349"/>
    <lineage>
        <taxon>Eukaryota</taxon>
        <taxon>Fungi</taxon>
        <taxon>Dikarya</taxon>
        <taxon>Basidiomycota</taxon>
        <taxon>Pucciniomycotina</taxon>
        <taxon>Pucciniomycetes</taxon>
        <taxon>Pucciniales</taxon>
        <taxon>Pucciniaceae</taxon>
        <taxon>Puccinia</taxon>
    </lineage>
</organism>
<evidence type="ECO:0000256" key="3">
    <source>
        <dbReference type="ARBA" id="ARBA00022771"/>
    </source>
</evidence>
<evidence type="ECO:0000256" key="5">
    <source>
        <dbReference type="ARBA" id="ARBA00023242"/>
    </source>
</evidence>
<comment type="caution">
    <text evidence="6">The sequence shown here is derived from an EMBL/GenBank/DDBJ whole genome shotgun (WGS) entry which is preliminary data.</text>
</comment>
<dbReference type="VEuPathDB" id="FungiDB:VP01_326g4"/>
<evidence type="ECO:0000313" key="7">
    <source>
        <dbReference type="Proteomes" id="UP000037035"/>
    </source>
</evidence>
<accession>A0A0L6UXT3</accession>
<keyword evidence="3" id="KW-0863">Zinc-finger</keyword>
<evidence type="ECO:0000256" key="4">
    <source>
        <dbReference type="ARBA" id="ARBA00022833"/>
    </source>
</evidence>
<dbReference type="AlphaFoldDB" id="A0A0L6UXT3"/>
<sequence length="500" mass="57439">MGITKWSQAICKKKPLKEFLQLFNVNAMSLMNTTSRSGLATHTMWLFLQSQETIKNKYILKQSKISFTQDVWMSPNCVAFMAVTAHLIDKNFVMRDLTLAVPQVQDSIDCLHIITTNNTSINSKMVAALILEIPHFKWATHLLECVAHVIHLAAQVGIGALGLIEDTNTKKQLLTMMVELPTLSATPNPMHISFVTSPANINAKTILKRVHGLCTYICLTLPSTKTKMRPYILSSAKWDQGRHILNLLEPLLEATELLCTSKYPTINLVVYIVLIQHLQITQQGLYNQEQLIIQAHEMINKVDHYLKDAIHKPIYITAMILDPTFKITFWKNHKEFIQEYYGLTLSNVLYVFCHTAEDFAKDQSAESNQNTPLSAENIKKKLFFNQDSTLPAQRLEPKRKKPLAYWAACQNQFSLYGGVHFLGDSSDKCLIQTCILQGPHIVSWQQLFLKPKSIEHLLFLRDWFQTFDGCKYSRDITEHGKWLKNERYTWDLMKKTKDIH</sequence>
<dbReference type="GO" id="GO:0005634">
    <property type="term" value="C:nucleus"/>
    <property type="evidence" value="ECO:0007669"/>
    <property type="project" value="UniProtKB-SubCell"/>
</dbReference>
<keyword evidence="4" id="KW-0862">Zinc</keyword>
<dbReference type="SUPFAM" id="SSF53098">
    <property type="entry name" value="Ribonuclease H-like"/>
    <property type="match status" value="1"/>
</dbReference>
<dbReference type="Proteomes" id="UP000037035">
    <property type="component" value="Unassembled WGS sequence"/>
</dbReference>
<comment type="subcellular location">
    <subcellularLocation>
        <location evidence="1">Nucleus</location>
    </subcellularLocation>
</comment>
<evidence type="ECO:0000256" key="2">
    <source>
        <dbReference type="ARBA" id="ARBA00022723"/>
    </source>
</evidence>
<keyword evidence="2" id="KW-0479">Metal-binding</keyword>
<keyword evidence="7" id="KW-1185">Reference proteome</keyword>
<dbReference type="PANTHER" id="PTHR46481">
    <property type="entry name" value="ZINC FINGER BED DOMAIN-CONTAINING PROTEIN 4"/>
    <property type="match status" value="1"/>
</dbReference>
<proteinExistence type="predicted"/>
<protein>
    <submittedName>
        <fullName evidence="6">Uncharacterized protein</fullName>
    </submittedName>
</protein>
<dbReference type="EMBL" id="LAVV01008246">
    <property type="protein sequence ID" value="KNZ53341.1"/>
    <property type="molecule type" value="Genomic_DNA"/>
</dbReference>
<evidence type="ECO:0000313" key="6">
    <source>
        <dbReference type="EMBL" id="KNZ53341.1"/>
    </source>
</evidence>
<dbReference type="PANTHER" id="PTHR46481:SF10">
    <property type="entry name" value="ZINC FINGER BED DOMAIN-CONTAINING PROTEIN 39"/>
    <property type="match status" value="1"/>
</dbReference>
<reference evidence="6 7" key="1">
    <citation type="submission" date="2015-08" db="EMBL/GenBank/DDBJ databases">
        <title>Next Generation Sequencing and Analysis of the Genome of Puccinia sorghi L Schw, the Causal Agent of Maize Common Rust.</title>
        <authorList>
            <person name="Rochi L."/>
            <person name="Burguener G."/>
            <person name="Darino M."/>
            <person name="Turjanski A."/>
            <person name="Kreff E."/>
            <person name="Dieguez M.J."/>
            <person name="Sacco F."/>
        </authorList>
    </citation>
    <scope>NUCLEOTIDE SEQUENCE [LARGE SCALE GENOMIC DNA]</scope>
    <source>
        <strain evidence="6 7">RO10H11247</strain>
    </source>
</reference>
<evidence type="ECO:0000256" key="1">
    <source>
        <dbReference type="ARBA" id="ARBA00004123"/>
    </source>
</evidence>
<keyword evidence="5" id="KW-0539">Nucleus</keyword>
<name>A0A0L6UXT3_9BASI</name>